<sequence length="595" mass="69059">MFNGKKETTGPPKRLNNNQILEQLNSLPNRVPGKHLSHGGIKRKRDASEFNWNKKSIFFELDYWSSLELKHNLDVMHVEKNVCESLLGTLLMNKKSKDTLNARKDLENLGIRKNLWLTKNNNKVYQPHAPYSFTPGDRERFCKFIRGVRLPDGFGSNFKNKVISNNSNIAGLKSHDDHILMQRLLPVGVRVGLPANVATAICDLCTFFQKICARSIDANDMANAHKEVVKILCNLELIYPSAFFDIMVHLILHLPEKAILGGPVYMRWMYPFERYMKKLKAYVRNKARPEGSIAEGYVADEALTFCSMYLEGMQTKFNRLDRNADADIPKRQLHVFSSQCRPISKKKIIGLCVDAKKALEWFVLNNCDEIQGHKSREWYVGNAWYDTKQYILPTQAKQVFYLQDPYRTSTNWRVVQDVHHRKLWYHPSMSVANEIDILHDTQSSDYNFIADSVCEVGILGNFVYAYFEILTQTRLNKQRIQNEARRLGDNSSSEISDEYDVMKHALGERRGHFRGVGRVVKSVPAEMSSSYSTQSQGWQQNWEQQMREQVQQEVQTQMNENLHKMQADFARQFEEMRQSFQQQKDSQNEEESESD</sequence>
<dbReference type="Pfam" id="PF13960">
    <property type="entry name" value="DUF4218"/>
    <property type="match status" value="1"/>
</dbReference>
<protein>
    <recommendedName>
        <fullName evidence="2">DUF4218 domain-containing protein</fullName>
    </recommendedName>
</protein>
<organism evidence="3 4">
    <name type="scientific">Mikania micrantha</name>
    <name type="common">bitter vine</name>
    <dbReference type="NCBI Taxonomy" id="192012"/>
    <lineage>
        <taxon>Eukaryota</taxon>
        <taxon>Viridiplantae</taxon>
        <taxon>Streptophyta</taxon>
        <taxon>Embryophyta</taxon>
        <taxon>Tracheophyta</taxon>
        <taxon>Spermatophyta</taxon>
        <taxon>Magnoliopsida</taxon>
        <taxon>eudicotyledons</taxon>
        <taxon>Gunneridae</taxon>
        <taxon>Pentapetalae</taxon>
        <taxon>asterids</taxon>
        <taxon>campanulids</taxon>
        <taxon>Asterales</taxon>
        <taxon>Asteraceae</taxon>
        <taxon>Asteroideae</taxon>
        <taxon>Heliantheae alliance</taxon>
        <taxon>Eupatorieae</taxon>
        <taxon>Mikania</taxon>
    </lineage>
</organism>
<name>A0A5N6M0R3_9ASTR</name>
<dbReference type="PANTHER" id="PTHR48258:SF14">
    <property type="entry name" value="OS02G0583300 PROTEIN"/>
    <property type="match status" value="1"/>
</dbReference>
<evidence type="ECO:0000256" key="1">
    <source>
        <dbReference type="SAM" id="MobiDB-lite"/>
    </source>
</evidence>
<gene>
    <name evidence="3" type="ORF">E3N88_35191</name>
</gene>
<evidence type="ECO:0000313" key="4">
    <source>
        <dbReference type="Proteomes" id="UP000326396"/>
    </source>
</evidence>
<dbReference type="PANTHER" id="PTHR48258">
    <property type="entry name" value="DUF4218 DOMAIN-CONTAINING PROTEIN-RELATED"/>
    <property type="match status" value="1"/>
</dbReference>
<proteinExistence type="predicted"/>
<feature type="domain" description="DUF4218" evidence="2">
    <location>
        <begin position="211"/>
        <end position="323"/>
    </location>
</feature>
<dbReference type="InterPro" id="IPR025452">
    <property type="entry name" value="DUF4218"/>
</dbReference>
<feature type="region of interest" description="Disordered" evidence="1">
    <location>
        <begin position="572"/>
        <end position="595"/>
    </location>
</feature>
<comment type="caution">
    <text evidence="3">The sequence shown here is derived from an EMBL/GenBank/DDBJ whole genome shotgun (WGS) entry which is preliminary data.</text>
</comment>
<keyword evidence="4" id="KW-1185">Reference proteome</keyword>
<evidence type="ECO:0000313" key="3">
    <source>
        <dbReference type="EMBL" id="KAD3067311.1"/>
    </source>
</evidence>
<evidence type="ECO:0000259" key="2">
    <source>
        <dbReference type="Pfam" id="PF13960"/>
    </source>
</evidence>
<dbReference type="AlphaFoldDB" id="A0A5N6M0R3"/>
<dbReference type="EMBL" id="SZYD01000017">
    <property type="protein sequence ID" value="KAD3067311.1"/>
    <property type="molecule type" value="Genomic_DNA"/>
</dbReference>
<dbReference type="OrthoDB" id="1878503at2759"/>
<reference evidence="3 4" key="1">
    <citation type="submission" date="2019-05" db="EMBL/GenBank/DDBJ databases">
        <title>Mikania micrantha, genome provides insights into the molecular mechanism of rapid growth.</title>
        <authorList>
            <person name="Liu B."/>
        </authorList>
    </citation>
    <scope>NUCLEOTIDE SEQUENCE [LARGE SCALE GENOMIC DNA]</scope>
    <source>
        <strain evidence="3">NLD-2019</strain>
        <tissue evidence="3">Leaf</tissue>
    </source>
</reference>
<accession>A0A5N6M0R3</accession>
<dbReference type="Proteomes" id="UP000326396">
    <property type="component" value="Linkage Group LG7"/>
</dbReference>